<dbReference type="GeneID" id="63762002"/>
<dbReference type="RefSeq" id="XP_040708667.1">
    <property type="nucleotide sequence ID" value="XM_040845929.1"/>
</dbReference>
<evidence type="ECO:0000256" key="1">
    <source>
        <dbReference type="SAM" id="MobiDB-lite"/>
    </source>
</evidence>
<dbReference type="Proteomes" id="UP000184356">
    <property type="component" value="Unassembled WGS sequence"/>
</dbReference>
<reference evidence="3" key="1">
    <citation type="journal article" date="2017" name="Genome Biol.">
        <title>Comparative genomics reveals high biological diversity and specific adaptations in the industrially and medically important fungal genus Aspergillus.</title>
        <authorList>
            <person name="de Vries R.P."/>
            <person name="Riley R."/>
            <person name="Wiebenga A."/>
            <person name="Aguilar-Osorio G."/>
            <person name="Amillis S."/>
            <person name="Uchima C.A."/>
            <person name="Anderluh G."/>
            <person name="Asadollahi M."/>
            <person name="Askin M."/>
            <person name="Barry K."/>
            <person name="Battaglia E."/>
            <person name="Bayram O."/>
            <person name="Benocci T."/>
            <person name="Braus-Stromeyer S.A."/>
            <person name="Caldana C."/>
            <person name="Canovas D."/>
            <person name="Cerqueira G.C."/>
            <person name="Chen F."/>
            <person name="Chen W."/>
            <person name="Choi C."/>
            <person name="Clum A."/>
            <person name="Dos Santos R.A."/>
            <person name="Damasio A.R."/>
            <person name="Diallinas G."/>
            <person name="Emri T."/>
            <person name="Fekete E."/>
            <person name="Flipphi M."/>
            <person name="Freyberg S."/>
            <person name="Gallo A."/>
            <person name="Gournas C."/>
            <person name="Habgood R."/>
            <person name="Hainaut M."/>
            <person name="Harispe M.L."/>
            <person name="Henrissat B."/>
            <person name="Hilden K.S."/>
            <person name="Hope R."/>
            <person name="Hossain A."/>
            <person name="Karabika E."/>
            <person name="Karaffa L."/>
            <person name="Karanyi Z."/>
            <person name="Krasevec N."/>
            <person name="Kuo A."/>
            <person name="Kusch H."/>
            <person name="LaButti K."/>
            <person name="Lagendijk E.L."/>
            <person name="Lapidus A."/>
            <person name="Levasseur A."/>
            <person name="Lindquist E."/>
            <person name="Lipzen A."/>
            <person name="Logrieco A.F."/>
            <person name="MacCabe A."/>
            <person name="Maekelae M.R."/>
            <person name="Malavazi I."/>
            <person name="Melin P."/>
            <person name="Meyer V."/>
            <person name="Mielnichuk N."/>
            <person name="Miskei M."/>
            <person name="Molnar A.P."/>
            <person name="Mule G."/>
            <person name="Ngan C.Y."/>
            <person name="Orejas M."/>
            <person name="Orosz E."/>
            <person name="Ouedraogo J.P."/>
            <person name="Overkamp K.M."/>
            <person name="Park H.-S."/>
            <person name="Perrone G."/>
            <person name="Piumi F."/>
            <person name="Punt P.J."/>
            <person name="Ram A.F."/>
            <person name="Ramon A."/>
            <person name="Rauscher S."/>
            <person name="Record E."/>
            <person name="Riano-Pachon D.M."/>
            <person name="Robert V."/>
            <person name="Roehrig J."/>
            <person name="Ruller R."/>
            <person name="Salamov A."/>
            <person name="Salih N.S."/>
            <person name="Samson R.A."/>
            <person name="Sandor E."/>
            <person name="Sanguinetti M."/>
            <person name="Schuetze T."/>
            <person name="Sepcic K."/>
            <person name="Shelest E."/>
            <person name="Sherlock G."/>
            <person name="Sophianopoulou V."/>
            <person name="Squina F.M."/>
            <person name="Sun H."/>
            <person name="Susca A."/>
            <person name="Todd R.B."/>
            <person name="Tsang A."/>
            <person name="Unkles S.E."/>
            <person name="van de Wiele N."/>
            <person name="van Rossen-Uffink D."/>
            <person name="Oliveira J.V."/>
            <person name="Vesth T.C."/>
            <person name="Visser J."/>
            <person name="Yu J.-H."/>
            <person name="Zhou M."/>
            <person name="Andersen M.R."/>
            <person name="Archer D.B."/>
            <person name="Baker S.E."/>
            <person name="Benoit I."/>
            <person name="Brakhage A.A."/>
            <person name="Braus G.H."/>
            <person name="Fischer R."/>
            <person name="Frisvad J.C."/>
            <person name="Goldman G.H."/>
            <person name="Houbraken J."/>
            <person name="Oakley B."/>
            <person name="Pocsi I."/>
            <person name="Scazzocchio C."/>
            <person name="Seiboth B."/>
            <person name="vanKuyk P.A."/>
            <person name="Wortman J."/>
            <person name="Dyer P.S."/>
            <person name="Grigoriev I.V."/>
        </authorList>
    </citation>
    <scope>NUCLEOTIDE SEQUENCE [LARGE SCALE GENOMIC DNA]</scope>
    <source>
        <strain evidence="3">CBS 593.65</strain>
    </source>
</reference>
<keyword evidence="3" id="KW-1185">Reference proteome</keyword>
<name>A0A1L9TZM1_9EURO</name>
<feature type="region of interest" description="Disordered" evidence="1">
    <location>
        <begin position="59"/>
        <end position="78"/>
    </location>
</feature>
<organism evidence="2 3">
    <name type="scientific">Aspergillus sydowii CBS 593.65</name>
    <dbReference type="NCBI Taxonomy" id="1036612"/>
    <lineage>
        <taxon>Eukaryota</taxon>
        <taxon>Fungi</taxon>
        <taxon>Dikarya</taxon>
        <taxon>Ascomycota</taxon>
        <taxon>Pezizomycotina</taxon>
        <taxon>Eurotiomycetes</taxon>
        <taxon>Eurotiomycetidae</taxon>
        <taxon>Eurotiales</taxon>
        <taxon>Aspergillaceae</taxon>
        <taxon>Aspergillus</taxon>
        <taxon>Aspergillus subgen. Nidulantes</taxon>
    </lineage>
</organism>
<dbReference type="AlphaFoldDB" id="A0A1L9TZM1"/>
<dbReference type="VEuPathDB" id="FungiDB:ASPSYDRAFT_39630"/>
<gene>
    <name evidence="2" type="ORF">ASPSYDRAFT_39630</name>
</gene>
<dbReference type="EMBL" id="KV878582">
    <property type="protein sequence ID" value="OJJ64861.1"/>
    <property type="molecule type" value="Genomic_DNA"/>
</dbReference>
<protein>
    <submittedName>
        <fullName evidence="2">Uncharacterized protein</fullName>
    </submittedName>
</protein>
<evidence type="ECO:0000313" key="3">
    <source>
        <dbReference type="Proteomes" id="UP000184356"/>
    </source>
</evidence>
<sequence>MDRIRSESVVLVRLPLSLLISGALTGSITWSLQELGYWRRTAQKEDQRPSPLDCRLRKTGKEKRSRREGLVGRVETCT</sequence>
<accession>A0A1L9TZM1</accession>
<proteinExistence type="predicted"/>
<evidence type="ECO:0000313" key="2">
    <source>
        <dbReference type="EMBL" id="OJJ64861.1"/>
    </source>
</evidence>